<proteinExistence type="predicted"/>
<dbReference type="GO" id="GO:0005634">
    <property type="term" value="C:nucleus"/>
    <property type="evidence" value="ECO:0007669"/>
    <property type="project" value="UniProtKB-SubCell"/>
</dbReference>
<evidence type="ECO:0000256" key="1">
    <source>
        <dbReference type="ARBA" id="ARBA00004123"/>
    </source>
</evidence>
<reference evidence="9 10" key="1">
    <citation type="journal article" date="2020" name="ISME J.">
        <title>Uncovering the hidden diversity of litter-decomposition mechanisms in mushroom-forming fungi.</title>
        <authorList>
            <person name="Floudas D."/>
            <person name="Bentzer J."/>
            <person name="Ahren D."/>
            <person name="Johansson T."/>
            <person name="Persson P."/>
            <person name="Tunlid A."/>
        </authorList>
    </citation>
    <scope>NUCLEOTIDE SEQUENCE [LARGE SCALE GENOMIC DNA]</scope>
    <source>
        <strain evidence="9 10">CBS 175.51</strain>
    </source>
</reference>
<evidence type="ECO:0000256" key="5">
    <source>
        <dbReference type="PROSITE-ProRule" id="PRU00108"/>
    </source>
</evidence>
<dbReference type="PANTHER" id="PTHR24324">
    <property type="entry name" value="HOMEOBOX PROTEIN HHEX"/>
    <property type="match status" value="1"/>
</dbReference>
<evidence type="ECO:0000256" key="2">
    <source>
        <dbReference type="ARBA" id="ARBA00023125"/>
    </source>
</evidence>
<comment type="subcellular location">
    <subcellularLocation>
        <location evidence="1 5 6">Nucleus</location>
    </subcellularLocation>
</comment>
<gene>
    <name evidence="9" type="ORF">D9611_005671</name>
</gene>
<keyword evidence="3 5" id="KW-0371">Homeobox</keyword>
<dbReference type="InterPro" id="IPR051000">
    <property type="entry name" value="Homeobox_DNA-bind_prot"/>
</dbReference>
<dbReference type="PANTHER" id="PTHR24324:SF5">
    <property type="entry name" value="HEMATOPOIETICALLY-EXPRESSED HOMEOBOX PROTEIN HHEX"/>
    <property type="match status" value="1"/>
</dbReference>
<dbReference type="SUPFAM" id="SSF46689">
    <property type="entry name" value="Homeodomain-like"/>
    <property type="match status" value="1"/>
</dbReference>
<keyword evidence="4 5" id="KW-0539">Nucleus</keyword>
<feature type="domain" description="Homeobox" evidence="8">
    <location>
        <begin position="148"/>
        <end position="208"/>
    </location>
</feature>
<evidence type="ECO:0000259" key="8">
    <source>
        <dbReference type="PROSITE" id="PS50071"/>
    </source>
</evidence>
<dbReference type="CDD" id="cd00086">
    <property type="entry name" value="homeodomain"/>
    <property type="match status" value="1"/>
</dbReference>
<evidence type="ECO:0000313" key="10">
    <source>
        <dbReference type="Proteomes" id="UP000541558"/>
    </source>
</evidence>
<evidence type="ECO:0000256" key="6">
    <source>
        <dbReference type="RuleBase" id="RU000682"/>
    </source>
</evidence>
<dbReference type="InterPro" id="IPR017970">
    <property type="entry name" value="Homeobox_CS"/>
</dbReference>
<dbReference type="PROSITE" id="PS50071">
    <property type="entry name" value="HOMEOBOX_2"/>
    <property type="match status" value="1"/>
</dbReference>
<dbReference type="Pfam" id="PF00046">
    <property type="entry name" value="Homeodomain"/>
    <property type="match status" value="1"/>
</dbReference>
<evidence type="ECO:0000313" key="9">
    <source>
        <dbReference type="EMBL" id="KAF5323563.1"/>
    </source>
</evidence>
<organism evidence="9 10">
    <name type="scientific">Ephemerocybe angulata</name>
    <dbReference type="NCBI Taxonomy" id="980116"/>
    <lineage>
        <taxon>Eukaryota</taxon>
        <taxon>Fungi</taxon>
        <taxon>Dikarya</taxon>
        <taxon>Basidiomycota</taxon>
        <taxon>Agaricomycotina</taxon>
        <taxon>Agaricomycetes</taxon>
        <taxon>Agaricomycetidae</taxon>
        <taxon>Agaricales</taxon>
        <taxon>Agaricineae</taxon>
        <taxon>Psathyrellaceae</taxon>
        <taxon>Ephemerocybe</taxon>
    </lineage>
</organism>
<evidence type="ECO:0000256" key="4">
    <source>
        <dbReference type="ARBA" id="ARBA00023242"/>
    </source>
</evidence>
<dbReference type="PROSITE" id="PS00027">
    <property type="entry name" value="HOMEOBOX_1"/>
    <property type="match status" value="1"/>
</dbReference>
<evidence type="ECO:0000256" key="7">
    <source>
        <dbReference type="SAM" id="MobiDB-lite"/>
    </source>
</evidence>
<dbReference type="GO" id="GO:0000981">
    <property type="term" value="F:DNA-binding transcription factor activity, RNA polymerase II-specific"/>
    <property type="evidence" value="ECO:0007669"/>
    <property type="project" value="InterPro"/>
</dbReference>
<dbReference type="SMART" id="SM00389">
    <property type="entry name" value="HOX"/>
    <property type="match status" value="1"/>
</dbReference>
<dbReference type="AlphaFoldDB" id="A0A8H5F520"/>
<dbReference type="InterPro" id="IPR009057">
    <property type="entry name" value="Homeodomain-like_sf"/>
</dbReference>
<evidence type="ECO:0000256" key="3">
    <source>
        <dbReference type="ARBA" id="ARBA00023155"/>
    </source>
</evidence>
<dbReference type="InterPro" id="IPR001356">
    <property type="entry name" value="HD"/>
</dbReference>
<feature type="region of interest" description="Disordered" evidence="7">
    <location>
        <begin position="351"/>
        <end position="380"/>
    </location>
</feature>
<dbReference type="OrthoDB" id="6159439at2759"/>
<feature type="DNA-binding region" description="Homeobox" evidence="5">
    <location>
        <begin position="150"/>
        <end position="209"/>
    </location>
</feature>
<dbReference type="EMBL" id="JAACJK010000166">
    <property type="protein sequence ID" value="KAF5323563.1"/>
    <property type="molecule type" value="Genomic_DNA"/>
</dbReference>
<keyword evidence="10" id="KW-1185">Reference proteome</keyword>
<name>A0A8H5F520_9AGAR</name>
<dbReference type="Proteomes" id="UP000541558">
    <property type="component" value="Unassembled WGS sequence"/>
</dbReference>
<dbReference type="Gene3D" id="1.10.10.60">
    <property type="entry name" value="Homeodomain-like"/>
    <property type="match status" value="1"/>
</dbReference>
<comment type="caution">
    <text evidence="9">The sequence shown here is derived from an EMBL/GenBank/DDBJ whole genome shotgun (WGS) entry which is preliminary data.</text>
</comment>
<accession>A0A8H5F520</accession>
<dbReference type="GO" id="GO:0000978">
    <property type="term" value="F:RNA polymerase II cis-regulatory region sequence-specific DNA binding"/>
    <property type="evidence" value="ECO:0007669"/>
    <property type="project" value="TreeGrafter"/>
</dbReference>
<sequence length="380" mass="43173">MASPAYRDLWRMLSNVSSSLRKFASPGRTSASLGHDTISDPNPHHPFPPLTLDVPTDFTAFLYDFQISQQALERLLSRADKTVNDLKALHIKSYNGMCNKFYKPDQPSTSSHPKALFDGIKCSHEMAFQRELGRVREEFIKAYEQLRPLSQPKKAVFNTEYTPLLEQYFEYNAFPSARDRDVLARKSSMTARQIEVWFQNHRRRARKDGIQLKRMSSCPLPATLSLERLEKEMPLFIVPKKEKRSTSVDLVVDSEIPEHISPNHRASSPPSRIGNLLDTFSSSTPTTFPAMYRPPGADSENSFFRTARWTFSAPVWRRKPSVLPGKHRTCTSLEDLCTSFSSKLHIAGGVPRKQKDYKHLGRRSTTSSRLPAFSPLTAPG</sequence>
<dbReference type="GO" id="GO:0030154">
    <property type="term" value="P:cell differentiation"/>
    <property type="evidence" value="ECO:0007669"/>
    <property type="project" value="TreeGrafter"/>
</dbReference>
<protein>
    <recommendedName>
        <fullName evidence="8">Homeobox domain-containing protein</fullName>
    </recommendedName>
</protein>
<keyword evidence="2 5" id="KW-0238">DNA-binding</keyword>